<gene>
    <name evidence="3" type="ORF">A4A49_39160</name>
</gene>
<name>A0A1J6KFW4_NICAT</name>
<keyword evidence="2" id="KW-1133">Transmembrane helix</keyword>
<dbReference type="KEGG" id="nau:109218567"/>
<dbReference type="EMBL" id="MJEQ01004157">
    <property type="protein sequence ID" value="OIT21699.1"/>
    <property type="molecule type" value="Genomic_DNA"/>
</dbReference>
<protein>
    <submittedName>
        <fullName evidence="3">Uncharacterized protein</fullName>
    </submittedName>
</protein>
<dbReference type="GO" id="GO:0009834">
    <property type="term" value="P:plant-type secondary cell wall biogenesis"/>
    <property type="evidence" value="ECO:0007669"/>
    <property type="project" value="InterPro"/>
</dbReference>
<reference evidence="3" key="1">
    <citation type="submission" date="2016-11" db="EMBL/GenBank/DDBJ databases">
        <title>The genome of Nicotiana attenuata.</title>
        <authorList>
            <person name="Xu S."/>
            <person name="Brockmoeller T."/>
            <person name="Gaquerel E."/>
            <person name="Navarro A."/>
            <person name="Kuhl H."/>
            <person name="Gase K."/>
            <person name="Ling Z."/>
            <person name="Zhou W."/>
            <person name="Kreitzer C."/>
            <person name="Stanke M."/>
            <person name="Tang H."/>
            <person name="Lyons E."/>
            <person name="Pandey P."/>
            <person name="Pandey S.P."/>
            <person name="Timmermann B."/>
            <person name="Baldwin I.T."/>
        </authorList>
    </citation>
    <scope>NUCLEOTIDE SEQUENCE [LARGE SCALE GENOMIC DNA]</scope>
    <source>
        <strain evidence="3">UT</strain>
    </source>
</reference>
<dbReference type="Proteomes" id="UP000187609">
    <property type="component" value="Unassembled WGS sequence"/>
</dbReference>
<evidence type="ECO:0000313" key="3">
    <source>
        <dbReference type="EMBL" id="OIT21699.1"/>
    </source>
</evidence>
<evidence type="ECO:0000256" key="1">
    <source>
        <dbReference type="SAM" id="MobiDB-lite"/>
    </source>
</evidence>
<keyword evidence="2" id="KW-0472">Membrane</keyword>
<dbReference type="Gramene" id="OIT21699">
    <property type="protein sequence ID" value="OIT21699"/>
    <property type="gene ID" value="A4A49_39160"/>
</dbReference>
<feature type="compositionally biased region" description="Polar residues" evidence="1">
    <location>
        <begin position="105"/>
        <end position="125"/>
    </location>
</feature>
<dbReference type="OrthoDB" id="785473at2759"/>
<evidence type="ECO:0000256" key="2">
    <source>
        <dbReference type="SAM" id="Phobius"/>
    </source>
</evidence>
<keyword evidence="4" id="KW-1185">Reference proteome</keyword>
<dbReference type="OMA" id="KMSENIF"/>
<dbReference type="PANTHER" id="PTHR35697">
    <property type="entry name" value="OS08G0108300 PROTEIN"/>
    <property type="match status" value="1"/>
</dbReference>
<accession>A0A1J6KFW4</accession>
<dbReference type="PANTHER" id="PTHR35697:SF11">
    <property type="match status" value="1"/>
</dbReference>
<keyword evidence="2" id="KW-0812">Transmembrane</keyword>
<proteinExistence type="predicted"/>
<feature type="region of interest" description="Disordered" evidence="1">
    <location>
        <begin position="99"/>
        <end position="125"/>
    </location>
</feature>
<evidence type="ECO:0000313" key="4">
    <source>
        <dbReference type="Proteomes" id="UP000187609"/>
    </source>
</evidence>
<comment type="caution">
    <text evidence="3">The sequence shown here is derived from an EMBL/GenBank/DDBJ whole genome shotgun (WGS) entry which is preliminary data.</text>
</comment>
<sequence>MASILDNFTFIIIVFPAFGFILLCMALFALRCYLKKKKKSMTTLVEEKEVKHIDEHLRVKEAIVEGPHGRPETVVLSMEEDLHVDDDIIRKKKELKAENLHAKSSETTPSALEAGQSSTHGFHVK</sequence>
<dbReference type="AlphaFoldDB" id="A0A1J6KFW4"/>
<feature type="transmembrane region" description="Helical" evidence="2">
    <location>
        <begin position="12"/>
        <end position="34"/>
    </location>
</feature>
<organism evidence="3 4">
    <name type="scientific">Nicotiana attenuata</name>
    <name type="common">Coyote tobacco</name>
    <dbReference type="NCBI Taxonomy" id="49451"/>
    <lineage>
        <taxon>Eukaryota</taxon>
        <taxon>Viridiplantae</taxon>
        <taxon>Streptophyta</taxon>
        <taxon>Embryophyta</taxon>
        <taxon>Tracheophyta</taxon>
        <taxon>Spermatophyta</taxon>
        <taxon>Magnoliopsida</taxon>
        <taxon>eudicotyledons</taxon>
        <taxon>Gunneridae</taxon>
        <taxon>Pentapetalae</taxon>
        <taxon>asterids</taxon>
        <taxon>lamiids</taxon>
        <taxon>Solanales</taxon>
        <taxon>Solanaceae</taxon>
        <taxon>Nicotianoideae</taxon>
        <taxon>Nicotianeae</taxon>
        <taxon>Nicotiana</taxon>
    </lineage>
</organism>
<dbReference type="InterPro" id="IPR044950">
    <property type="entry name" value="TED6/7"/>
</dbReference>